<organism evidence="1">
    <name type="scientific">Solanum chacoense</name>
    <name type="common">Chaco potato</name>
    <dbReference type="NCBI Taxonomy" id="4108"/>
    <lineage>
        <taxon>Eukaryota</taxon>
        <taxon>Viridiplantae</taxon>
        <taxon>Streptophyta</taxon>
        <taxon>Embryophyta</taxon>
        <taxon>Tracheophyta</taxon>
        <taxon>Spermatophyta</taxon>
        <taxon>Magnoliopsida</taxon>
        <taxon>eudicotyledons</taxon>
        <taxon>Gunneridae</taxon>
        <taxon>Pentapetalae</taxon>
        <taxon>asterids</taxon>
        <taxon>lamiids</taxon>
        <taxon>Solanales</taxon>
        <taxon>Solanaceae</taxon>
        <taxon>Solanoideae</taxon>
        <taxon>Solaneae</taxon>
        <taxon>Solanum</taxon>
    </lineage>
</organism>
<dbReference type="AlphaFoldDB" id="A0A0V0GTB7"/>
<sequence length="84" mass="9594">MSAPPLPCSGVTNDKLDCEPLLARLELPSDLLSLVLYILASKSWLSGAIEYMRPKHEHKPETWICKLHQFAEERNSKVHYTFKA</sequence>
<proteinExistence type="predicted"/>
<name>A0A0V0GTB7_SOLCH</name>
<protein>
    <submittedName>
        <fullName evidence="1">Putative ovule protein</fullName>
    </submittedName>
</protein>
<dbReference type="EMBL" id="GEDG01031867">
    <property type="protein sequence ID" value="JAP11139.1"/>
    <property type="molecule type" value="Transcribed_RNA"/>
</dbReference>
<reference evidence="1" key="1">
    <citation type="submission" date="2015-12" db="EMBL/GenBank/DDBJ databases">
        <title>Gene expression during late stages of embryo sac development: a critical building block for successful pollen-pistil interactions.</title>
        <authorList>
            <person name="Liu Y."/>
            <person name="Joly V."/>
            <person name="Sabar M."/>
            <person name="Matton D.P."/>
        </authorList>
    </citation>
    <scope>NUCLEOTIDE SEQUENCE</scope>
</reference>
<evidence type="ECO:0000313" key="1">
    <source>
        <dbReference type="EMBL" id="JAP11139.1"/>
    </source>
</evidence>
<accession>A0A0V0GTB7</accession>